<dbReference type="AlphaFoldDB" id="A0A3E0WRG0"/>
<protein>
    <submittedName>
        <fullName evidence="1">Uncharacterized protein</fullName>
    </submittedName>
</protein>
<gene>
    <name evidence="1" type="ORF">CAI16_10160</name>
</gene>
<evidence type="ECO:0000313" key="1">
    <source>
        <dbReference type="EMBL" id="RFA34741.1"/>
    </source>
</evidence>
<comment type="caution">
    <text evidence="1">The sequence shown here is derived from an EMBL/GenBank/DDBJ whole genome shotgun (WGS) entry which is preliminary data.</text>
</comment>
<dbReference type="EMBL" id="NFZX01000019">
    <property type="protein sequence ID" value="RFA34741.1"/>
    <property type="molecule type" value="Genomic_DNA"/>
</dbReference>
<reference evidence="1 2" key="1">
    <citation type="submission" date="2017-05" db="EMBL/GenBank/DDBJ databases">
        <title>Virgibacillus sp. AK90 isolated from a saltern of Kakinada, India.</title>
        <authorList>
            <person name="Gupta V."/>
            <person name="Sidhu C."/>
            <person name="Korpole S."/>
            <person name="Pinnaka A.K."/>
        </authorList>
    </citation>
    <scope>NUCLEOTIDE SEQUENCE [LARGE SCALE GENOMIC DNA]</scope>
    <source>
        <strain evidence="1 2">AK90</strain>
    </source>
</reference>
<accession>A0A3E0WRG0</accession>
<evidence type="ECO:0000313" key="2">
    <source>
        <dbReference type="Proteomes" id="UP000256488"/>
    </source>
</evidence>
<proteinExistence type="predicted"/>
<dbReference type="Proteomes" id="UP000256488">
    <property type="component" value="Unassembled WGS sequence"/>
</dbReference>
<organism evidence="1 2">
    <name type="scientific">Virgibacillus dokdonensis</name>
    <dbReference type="NCBI Taxonomy" id="302167"/>
    <lineage>
        <taxon>Bacteria</taxon>
        <taxon>Bacillati</taxon>
        <taxon>Bacillota</taxon>
        <taxon>Bacilli</taxon>
        <taxon>Bacillales</taxon>
        <taxon>Bacillaceae</taxon>
        <taxon>Virgibacillus</taxon>
    </lineage>
</organism>
<sequence>MKAQTDEQKVAFRNCIHNKGPVSYGILALYKLLEKLYHYLKTVQHFVICFYPKNSSLFKKLSHLTKIKSKKL</sequence>
<name>A0A3E0WRG0_9BACI</name>